<dbReference type="AlphaFoldDB" id="A0A7I8D5X3"/>
<keyword evidence="3" id="KW-1185">Reference proteome</keyword>
<accession>A0A7I8D5X3</accession>
<name>A0A7I8D5X3_9FIRM</name>
<reference evidence="3" key="1">
    <citation type="submission" date="2020-07" db="EMBL/GenBank/DDBJ databases">
        <title>Complete genome sequencing of Clostridia bacterium strain 12CBH8.</title>
        <authorList>
            <person name="Sakamoto M."/>
            <person name="Murakami T."/>
            <person name="Mori H."/>
        </authorList>
    </citation>
    <scope>NUCLEOTIDE SEQUENCE [LARGE SCALE GENOMIC DNA]</scope>
    <source>
        <strain evidence="3">12CBH8</strain>
    </source>
</reference>
<dbReference type="PROSITE" id="PS51819">
    <property type="entry name" value="VOC"/>
    <property type="match status" value="1"/>
</dbReference>
<organism evidence="2 3">
    <name type="scientific">Solibaculum mannosilyticum</name>
    <dbReference type="NCBI Taxonomy" id="2780922"/>
    <lineage>
        <taxon>Bacteria</taxon>
        <taxon>Bacillati</taxon>
        <taxon>Bacillota</taxon>
        <taxon>Clostridia</taxon>
        <taxon>Eubacteriales</taxon>
        <taxon>Oscillospiraceae</taxon>
        <taxon>Solibaculum</taxon>
    </lineage>
</organism>
<dbReference type="Pfam" id="PF12681">
    <property type="entry name" value="Glyoxalase_2"/>
    <property type="match status" value="1"/>
</dbReference>
<dbReference type="InterPro" id="IPR029068">
    <property type="entry name" value="Glyas_Bleomycin-R_OHBP_Dase"/>
</dbReference>
<evidence type="ECO:0000259" key="1">
    <source>
        <dbReference type="PROSITE" id="PS51819"/>
    </source>
</evidence>
<dbReference type="Gene3D" id="3.10.180.10">
    <property type="entry name" value="2,3-Dihydroxybiphenyl 1,2-Dioxygenase, domain 1"/>
    <property type="match status" value="1"/>
</dbReference>
<dbReference type="RefSeq" id="WP_099322779.1">
    <property type="nucleotide sequence ID" value="NZ_AP023321.1"/>
</dbReference>
<dbReference type="KEGG" id="sman:C12CBH8_20640"/>
<dbReference type="EMBL" id="AP023321">
    <property type="protein sequence ID" value="BCI61425.1"/>
    <property type="molecule type" value="Genomic_DNA"/>
</dbReference>
<dbReference type="Proteomes" id="UP000593890">
    <property type="component" value="Chromosome"/>
</dbReference>
<evidence type="ECO:0000313" key="3">
    <source>
        <dbReference type="Proteomes" id="UP000593890"/>
    </source>
</evidence>
<proteinExistence type="predicted"/>
<dbReference type="InterPro" id="IPR037523">
    <property type="entry name" value="VOC_core"/>
</dbReference>
<feature type="domain" description="VOC" evidence="1">
    <location>
        <begin position="2"/>
        <end position="121"/>
    </location>
</feature>
<dbReference type="InterPro" id="IPR025870">
    <property type="entry name" value="Glyoxalase-like_dom"/>
</dbReference>
<evidence type="ECO:0000313" key="2">
    <source>
        <dbReference type="EMBL" id="BCI61425.1"/>
    </source>
</evidence>
<protein>
    <submittedName>
        <fullName evidence="2">Glyoxalase</fullName>
    </submittedName>
</protein>
<dbReference type="SUPFAM" id="SSF54593">
    <property type="entry name" value="Glyoxalase/Bleomycin resistance protein/Dihydroxybiphenyl dioxygenase"/>
    <property type="match status" value="1"/>
</dbReference>
<gene>
    <name evidence="2" type="ORF">C12CBH8_20640</name>
</gene>
<sequence>MKMRCTLLAVTDLEASKRFYCDLLGMEVTADFGANVTLSDCLALQTVGTWTQFIHKREQDIQFGNQACELYFEADDMEKFLERLDTIRDLSFVHPLKEHAWGQRVIRIYDPDRHIIEIGESMSKVARRFLESGMDIPQIAKRMDIQEEYVQMYLDQSPDIE</sequence>